<accession>U2FKY6</accession>
<dbReference type="Proteomes" id="UP000005707">
    <property type="component" value="Unassembled WGS sequence"/>
</dbReference>
<comment type="caution">
    <text evidence="4">The sequence shown here is derived from an EMBL/GenBank/DDBJ whole genome shotgun (WGS) entry which is preliminary data.</text>
</comment>
<dbReference type="RefSeq" id="WP_008826453.1">
    <property type="nucleotide sequence ID" value="NZ_AFNU02000001.1"/>
</dbReference>
<evidence type="ECO:0000313" key="4">
    <source>
        <dbReference type="EMBL" id="ERJ13440.1"/>
    </source>
</evidence>
<dbReference type="InterPro" id="IPR007394">
    <property type="entry name" value="UPF0122"/>
</dbReference>
<dbReference type="GO" id="GO:0003677">
    <property type="term" value="F:DNA binding"/>
    <property type="evidence" value="ECO:0007669"/>
    <property type="project" value="UniProtKB-KW"/>
</dbReference>
<keyword evidence="5" id="KW-1185">Reference proteome</keyword>
<dbReference type="HAMAP" id="MF_00245">
    <property type="entry name" value="UPF0122"/>
    <property type="match status" value="1"/>
</dbReference>
<comment type="function">
    <text evidence="2 3">Might take part in the signal recognition particle (SRP) pathway. This is inferred from the conservation of its genetic proximity to ftsY/ffh. May be a regulatory protein.</text>
</comment>
<dbReference type="FunCoup" id="U2FKY6">
    <property type="interactions" value="40"/>
</dbReference>
<protein>
    <recommendedName>
        <fullName evidence="3">UPF0122 protein HLPCO_000091</fullName>
    </recommendedName>
</protein>
<dbReference type="NCBIfam" id="NF045758">
    <property type="entry name" value="YlxM"/>
    <property type="match status" value="1"/>
</dbReference>
<dbReference type="PANTHER" id="PTHR40083">
    <property type="entry name" value="UPF0122 PROTEIN CBO2450/CLC_2298"/>
    <property type="match status" value="1"/>
</dbReference>
<gene>
    <name evidence="4" type="ORF">HLPCO_000091</name>
</gene>
<dbReference type="Pfam" id="PF04297">
    <property type="entry name" value="UPF0122"/>
    <property type="match status" value="1"/>
</dbReference>
<dbReference type="eggNOG" id="COG2739">
    <property type="taxonomic scope" value="Bacteria"/>
</dbReference>
<evidence type="ECO:0000313" key="5">
    <source>
        <dbReference type="Proteomes" id="UP000005707"/>
    </source>
</evidence>
<evidence type="ECO:0000256" key="3">
    <source>
        <dbReference type="HAMAP-Rule" id="MF_00245"/>
    </source>
</evidence>
<organism evidence="4 5">
    <name type="scientific">Haloplasma contractile SSD-17B</name>
    <dbReference type="NCBI Taxonomy" id="1033810"/>
    <lineage>
        <taxon>Bacteria</taxon>
        <taxon>Bacillati</taxon>
        <taxon>Mycoplasmatota</taxon>
        <taxon>Mollicutes</taxon>
        <taxon>Haloplasmatales</taxon>
        <taxon>Haloplasmataceae</taxon>
        <taxon>Haloplasma</taxon>
    </lineage>
</organism>
<evidence type="ECO:0000256" key="2">
    <source>
        <dbReference type="ARBA" id="ARBA00024764"/>
    </source>
</evidence>
<dbReference type="SUPFAM" id="SSF88659">
    <property type="entry name" value="Sigma3 and sigma4 domains of RNA polymerase sigma factors"/>
    <property type="match status" value="1"/>
</dbReference>
<dbReference type="EMBL" id="AFNU02000001">
    <property type="protein sequence ID" value="ERJ13440.1"/>
    <property type="molecule type" value="Genomic_DNA"/>
</dbReference>
<dbReference type="Gene3D" id="1.10.10.10">
    <property type="entry name" value="Winged helix-like DNA-binding domain superfamily/Winged helix DNA-binding domain"/>
    <property type="match status" value="1"/>
</dbReference>
<sequence>MPDLLEKTLEINLLIDFYGNLLTNKQVNYVEQYYFDNLSLSEIAESFNVSRNAIYDNVTRTVKQLYKYENKLSLVKKYKIRTRIINQLREQYKYQKEIDDLLLELERIDLK</sequence>
<dbReference type="InterPro" id="IPR036388">
    <property type="entry name" value="WH-like_DNA-bd_sf"/>
</dbReference>
<dbReference type="InParanoid" id="U2FKY6"/>
<reference evidence="4 5" key="2">
    <citation type="journal article" date="2013" name="PLoS ONE">
        <title>INDIGO - INtegrated Data Warehouse of MIcrobial GenOmes with Examples from the Red Sea Extremophiles.</title>
        <authorList>
            <person name="Alam I."/>
            <person name="Antunes A."/>
            <person name="Kamau A.A."/>
            <person name="Ba Alawi W."/>
            <person name="Kalkatawi M."/>
            <person name="Stingl U."/>
            <person name="Bajic V.B."/>
        </authorList>
    </citation>
    <scope>NUCLEOTIDE SEQUENCE [LARGE SCALE GENOMIC DNA]</scope>
    <source>
        <strain evidence="4 5">SSD-17B</strain>
    </source>
</reference>
<name>U2FKY6_9MOLU</name>
<dbReference type="STRING" id="1033810.HLPCO_000091"/>
<dbReference type="InterPro" id="IPR054831">
    <property type="entry name" value="UPF0122_fam_protein"/>
</dbReference>
<dbReference type="AlphaFoldDB" id="U2FKY6"/>
<evidence type="ECO:0000256" key="1">
    <source>
        <dbReference type="ARBA" id="ARBA00008720"/>
    </source>
</evidence>
<keyword evidence="4" id="KW-0238">DNA-binding</keyword>
<proteinExistence type="inferred from homology"/>
<comment type="similarity">
    <text evidence="1 3">Belongs to the UPF0122 family.</text>
</comment>
<dbReference type="PANTHER" id="PTHR40083:SF1">
    <property type="entry name" value="UPF0122 PROTEIN YLXM"/>
    <property type="match status" value="1"/>
</dbReference>
<dbReference type="InterPro" id="IPR013324">
    <property type="entry name" value="RNA_pol_sigma_r3/r4-like"/>
</dbReference>
<dbReference type="OrthoDB" id="6392at2"/>
<reference evidence="4 5" key="1">
    <citation type="journal article" date="2011" name="J. Bacteriol.">
        <title>Genome sequence of Haloplasma contractile, an unusual contractile bacterium from a deep-sea anoxic brine lake.</title>
        <authorList>
            <person name="Antunes A."/>
            <person name="Alam I."/>
            <person name="El Dorry H."/>
            <person name="Siam R."/>
            <person name="Robertson A."/>
            <person name="Bajic V.B."/>
            <person name="Stingl U."/>
        </authorList>
    </citation>
    <scope>NUCLEOTIDE SEQUENCE [LARGE SCALE GENOMIC DNA]</scope>
    <source>
        <strain evidence="4 5">SSD-17B</strain>
    </source>
</reference>